<keyword evidence="5" id="KW-1015">Disulfide bond</keyword>
<evidence type="ECO:0000256" key="1">
    <source>
        <dbReference type="ARBA" id="ARBA00008455"/>
    </source>
</evidence>
<dbReference type="InterPro" id="IPR000668">
    <property type="entry name" value="Peptidase_C1A_C"/>
</dbReference>
<accession>A0AAN9J2T3</accession>
<dbReference type="InterPro" id="IPR000169">
    <property type="entry name" value="Pept_cys_AS"/>
</dbReference>
<dbReference type="SMART" id="SM00848">
    <property type="entry name" value="Inhibitor_I29"/>
    <property type="match status" value="1"/>
</dbReference>
<evidence type="ECO:0000256" key="5">
    <source>
        <dbReference type="ARBA" id="ARBA00023157"/>
    </source>
</evidence>
<dbReference type="PROSITE" id="PS00640">
    <property type="entry name" value="THIOL_PROTEASE_ASN"/>
    <property type="match status" value="1"/>
</dbReference>
<dbReference type="InterPro" id="IPR025661">
    <property type="entry name" value="Pept_asp_AS"/>
</dbReference>
<evidence type="ECO:0000256" key="2">
    <source>
        <dbReference type="ARBA" id="ARBA00022670"/>
    </source>
</evidence>
<keyword evidence="4" id="KW-0788">Thiol protease</keyword>
<evidence type="ECO:0000256" key="4">
    <source>
        <dbReference type="ARBA" id="ARBA00022807"/>
    </source>
</evidence>
<dbReference type="PANTHER" id="PTHR12411">
    <property type="entry name" value="CYSTEINE PROTEASE FAMILY C1-RELATED"/>
    <property type="match status" value="1"/>
</dbReference>
<name>A0AAN9J2T3_CROPI</name>
<evidence type="ECO:0000313" key="11">
    <source>
        <dbReference type="Proteomes" id="UP001372338"/>
    </source>
</evidence>
<dbReference type="AlphaFoldDB" id="A0AAN9J2T3"/>
<evidence type="ECO:0000259" key="8">
    <source>
        <dbReference type="SMART" id="SM00645"/>
    </source>
</evidence>
<dbReference type="SMART" id="SM00645">
    <property type="entry name" value="Pept_C1"/>
    <property type="match status" value="1"/>
</dbReference>
<evidence type="ECO:0000313" key="10">
    <source>
        <dbReference type="EMBL" id="KAK7290398.1"/>
    </source>
</evidence>
<evidence type="ECO:0000259" key="9">
    <source>
        <dbReference type="SMART" id="SM00848"/>
    </source>
</evidence>
<dbReference type="FunFam" id="3.90.70.10:FF:000177">
    <property type="entry name" value="Cysteine proteinase RD21A"/>
    <property type="match status" value="1"/>
</dbReference>
<sequence>MISHTSILFLFCLICTTFICLSSSSTISYQNSILGYNLDKRPSQDEAIQLFQLWKNENGRVYKNLEEMAKKFEIFIYNLNYIIDTNAKRSSSSSYVLGLNEFADWSPEEFKETYLHELNLSIDNNDIKLNDMACQAPSSLDWRTRGVVTPVKNQGSCGSCWAFSAIGAVEGVNAIATKQLISFSEQQLVDCDNKNSGCKGGWPYKAYNWILSNGGIASEDAYPYTAKDGTCKAKVSNSGTINSYENVSRSEDALLCATVDQPISVCLIAIDFQFYSSGIYDGVNCPKDVISANHCVLIVGYGKKDGVDYWIVKNSWGAGWGMEGYMWIKRNTGLPYGVCAINAFATSLVKERRAFNILEAIY</sequence>
<dbReference type="CDD" id="cd02248">
    <property type="entry name" value="Peptidase_C1A"/>
    <property type="match status" value="1"/>
</dbReference>
<dbReference type="PRINTS" id="PR00705">
    <property type="entry name" value="PAPAIN"/>
</dbReference>
<dbReference type="EMBL" id="JAYWIO010000001">
    <property type="protein sequence ID" value="KAK7290398.1"/>
    <property type="molecule type" value="Genomic_DNA"/>
</dbReference>
<evidence type="ECO:0000256" key="6">
    <source>
        <dbReference type="ARBA" id="ARBA00023180"/>
    </source>
</evidence>
<feature type="signal peptide" evidence="7">
    <location>
        <begin position="1"/>
        <end position="24"/>
    </location>
</feature>
<feature type="chain" id="PRO_5043007253" evidence="7">
    <location>
        <begin position="25"/>
        <end position="362"/>
    </location>
</feature>
<evidence type="ECO:0000256" key="3">
    <source>
        <dbReference type="ARBA" id="ARBA00022801"/>
    </source>
</evidence>
<keyword evidence="6" id="KW-0325">Glycoprotein</keyword>
<gene>
    <name evidence="10" type="ORF">RIF29_04797</name>
</gene>
<dbReference type="InterPro" id="IPR025660">
    <property type="entry name" value="Pept_his_AS"/>
</dbReference>
<dbReference type="Pfam" id="PF00112">
    <property type="entry name" value="Peptidase_C1"/>
    <property type="match status" value="1"/>
</dbReference>
<comment type="similarity">
    <text evidence="1">Belongs to the peptidase C1 family.</text>
</comment>
<comment type="caution">
    <text evidence="10">The sequence shown here is derived from an EMBL/GenBank/DDBJ whole genome shotgun (WGS) entry which is preliminary data.</text>
</comment>
<dbReference type="PROSITE" id="PS00139">
    <property type="entry name" value="THIOL_PROTEASE_CYS"/>
    <property type="match status" value="1"/>
</dbReference>
<dbReference type="InterPro" id="IPR013128">
    <property type="entry name" value="Peptidase_C1A"/>
</dbReference>
<reference evidence="10 11" key="1">
    <citation type="submission" date="2024-01" db="EMBL/GenBank/DDBJ databases">
        <title>The genomes of 5 underutilized Papilionoideae crops provide insights into root nodulation and disease resistanc.</title>
        <authorList>
            <person name="Yuan L."/>
        </authorList>
    </citation>
    <scope>NUCLEOTIDE SEQUENCE [LARGE SCALE GENOMIC DNA]</scope>
    <source>
        <strain evidence="10">ZHUSHIDOU_FW_LH</strain>
        <tissue evidence="10">Leaf</tissue>
    </source>
</reference>
<proteinExistence type="inferred from homology"/>
<keyword evidence="3" id="KW-0378">Hydrolase</keyword>
<protein>
    <submittedName>
        <fullName evidence="10">Uncharacterized protein</fullName>
    </submittedName>
</protein>
<feature type="domain" description="Peptidase C1A papain C-terminal" evidence="8">
    <location>
        <begin position="136"/>
        <end position="349"/>
    </location>
</feature>
<dbReference type="Proteomes" id="UP001372338">
    <property type="component" value="Unassembled WGS sequence"/>
</dbReference>
<dbReference type="PROSITE" id="PS00639">
    <property type="entry name" value="THIOL_PROTEASE_HIS"/>
    <property type="match status" value="1"/>
</dbReference>
<dbReference type="InterPro" id="IPR013201">
    <property type="entry name" value="Prot_inhib_I29"/>
</dbReference>
<dbReference type="GO" id="GO:0008234">
    <property type="term" value="F:cysteine-type peptidase activity"/>
    <property type="evidence" value="ECO:0007669"/>
    <property type="project" value="UniProtKB-KW"/>
</dbReference>
<dbReference type="GO" id="GO:0006508">
    <property type="term" value="P:proteolysis"/>
    <property type="evidence" value="ECO:0007669"/>
    <property type="project" value="UniProtKB-KW"/>
</dbReference>
<dbReference type="InterPro" id="IPR038765">
    <property type="entry name" value="Papain-like_cys_pep_sf"/>
</dbReference>
<evidence type="ECO:0000256" key="7">
    <source>
        <dbReference type="SAM" id="SignalP"/>
    </source>
</evidence>
<dbReference type="SUPFAM" id="SSF54001">
    <property type="entry name" value="Cysteine proteinases"/>
    <property type="match status" value="1"/>
</dbReference>
<keyword evidence="11" id="KW-1185">Reference proteome</keyword>
<dbReference type="InterPro" id="IPR039417">
    <property type="entry name" value="Peptidase_C1A_papain-like"/>
</dbReference>
<keyword evidence="2" id="KW-0645">Protease</keyword>
<dbReference type="Pfam" id="PF08246">
    <property type="entry name" value="Inhibitor_I29"/>
    <property type="match status" value="1"/>
</dbReference>
<organism evidence="10 11">
    <name type="scientific">Crotalaria pallida</name>
    <name type="common">Smooth rattlebox</name>
    <name type="synonym">Crotalaria striata</name>
    <dbReference type="NCBI Taxonomy" id="3830"/>
    <lineage>
        <taxon>Eukaryota</taxon>
        <taxon>Viridiplantae</taxon>
        <taxon>Streptophyta</taxon>
        <taxon>Embryophyta</taxon>
        <taxon>Tracheophyta</taxon>
        <taxon>Spermatophyta</taxon>
        <taxon>Magnoliopsida</taxon>
        <taxon>eudicotyledons</taxon>
        <taxon>Gunneridae</taxon>
        <taxon>Pentapetalae</taxon>
        <taxon>rosids</taxon>
        <taxon>fabids</taxon>
        <taxon>Fabales</taxon>
        <taxon>Fabaceae</taxon>
        <taxon>Papilionoideae</taxon>
        <taxon>50 kb inversion clade</taxon>
        <taxon>genistoids sensu lato</taxon>
        <taxon>core genistoids</taxon>
        <taxon>Crotalarieae</taxon>
        <taxon>Crotalaria</taxon>
    </lineage>
</organism>
<dbReference type="Gene3D" id="3.90.70.10">
    <property type="entry name" value="Cysteine proteinases"/>
    <property type="match status" value="1"/>
</dbReference>
<feature type="domain" description="Cathepsin propeptide inhibitor" evidence="9">
    <location>
        <begin position="51"/>
        <end position="110"/>
    </location>
</feature>
<keyword evidence="7" id="KW-0732">Signal</keyword>